<name>A0A813HIQ1_POLGL</name>
<feature type="chain" id="PRO_5032856927" description="Protein C10" evidence="1">
    <location>
        <begin position="21"/>
        <end position="201"/>
    </location>
</feature>
<keyword evidence="3" id="KW-1185">Reference proteome</keyword>
<organism evidence="2 3">
    <name type="scientific">Polarella glacialis</name>
    <name type="common">Dinoflagellate</name>
    <dbReference type="NCBI Taxonomy" id="89957"/>
    <lineage>
        <taxon>Eukaryota</taxon>
        <taxon>Sar</taxon>
        <taxon>Alveolata</taxon>
        <taxon>Dinophyceae</taxon>
        <taxon>Suessiales</taxon>
        <taxon>Suessiaceae</taxon>
        <taxon>Polarella</taxon>
    </lineage>
</organism>
<reference evidence="2" key="1">
    <citation type="submission" date="2021-02" db="EMBL/GenBank/DDBJ databases">
        <authorList>
            <person name="Dougan E. K."/>
            <person name="Rhodes N."/>
            <person name="Thang M."/>
            <person name="Chan C."/>
        </authorList>
    </citation>
    <scope>NUCLEOTIDE SEQUENCE</scope>
</reference>
<keyword evidence="1" id="KW-0732">Signal</keyword>
<accession>A0A813HIQ1</accession>
<dbReference type="Proteomes" id="UP000654075">
    <property type="component" value="Unassembled WGS sequence"/>
</dbReference>
<feature type="signal peptide" evidence="1">
    <location>
        <begin position="1"/>
        <end position="20"/>
    </location>
</feature>
<gene>
    <name evidence="2" type="ORF">PGLA1383_LOCUS52928</name>
</gene>
<evidence type="ECO:0000256" key="1">
    <source>
        <dbReference type="SAM" id="SignalP"/>
    </source>
</evidence>
<proteinExistence type="predicted"/>
<dbReference type="EMBL" id="CAJNNV010031727">
    <property type="protein sequence ID" value="CAE8637589.1"/>
    <property type="molecule type" value="Genomic_DNA"/>
</dbReference>
<dbReference type="AlphaFoldDB" id="A0A813HIQ1"/>
<comment type="caution">
    <text evidence="2">The sequence shown here is derived from an EMBL/GenBank/DDBJ whole genome shotgun (WGS) entry which is preliminary data.</text>
</comment>
<evidence type="ECO:0008006" key="4">
    <source>
        <dbReference type="Google" id="ProtNLM"/>
    </source>
</evidence>
<sequence length="201" mass="21469">MAFRSFVLLVSGLQLQQVLSNVGVDSDKMAEVMEGLDDSKREEMMAMMGMGSGMGGGMGGMPGMGGMGGMEDMMGGMGGGMGGPPKPPPHPQIGVKTARKFMKEVLATLQPASEELAKAREGTEPGSQEMMEVVGPIMDRVLSSVVEKYKFQRGFSEGMASVQEAGKRKDCPKIKAMMHELTVLVTGQVVEDDQEKENEDL</sequence>
<evidence type="ECO:0000313" key="2">
    <source>
        <dbReference type="EMBL" id="CAE8637589.1"/>
    </source>
</evidence>
<protein>
    <recommendedName>
        <fullName evidence="4">Protein C10</fullName>
    </recommendedName>
</protein>
<evidence type="ECO:0000313" key="3">
    <source>
        <dbReference type="Proteomes" id="UP000654075"/>
    </source>
</evidence>